<dbReference type="PROSITE" id="PS00888">
    <property type="entry name" value="CNMP_BINDING_1"/>
    <property type="match status" value="1"/>
</dbReference>
<comment type="caution">
    <text evidence="3">The sequence shown here is derived from an EMBL/GenBank/DDBJ whole genome shotgun (WGS) entry which is preliminary data.</text>
</comment>
<feature type="compositionally biased region" description="Basic and acidic residues" evidence="1">
    <location>
        <begin position="630"/>
        <end position="649"/>
    </location>
</feature>
<evidence type="ECO:0000313" key="3">
    <source>
        <dbReference type="EMBL" id="CAL1531757.1"/>
    </source>
</evidence>
<feature type="compositionally biased region" description="Basic and acidic residues" evidence="1">
    <location>
        <begin position="583"/>
        <end position="596"/>
    </location>
</feature>
<name>A0AAV2HD74_LYMST</name>
<dbReference type="EMBL" id="CAXITT010000096">
    <property type="protein sequence ID" value="CAL1531757.1"/>
    <property type="molecule type" value="Genomic_DNA"/>
</dbReference>
<keyword evidence="4" id="KW-1185">Reference proteome</keyword>
<proteinExistence type="predicted"/>
<dbReference type="Pfam" id="PF00027">
    <property type="entry name" value="cNMP_binding"/>
    <property type="match status" value="1"/>
</dbReference>
<feature type="domain" description="Cyclic nucleotide-binding" evidence="2">
    <location>
        <begin position="38"/>
        <end position="188"/>
    </location>
</feature>
<dbReference type="PANTHER" id="PTHR23011:SF28">
    <property type="entry name" value="CYCLIC NUCLEOTIDE-BINDING DOMAIN CONTAINING PROTEIN"/>
    <property type="match status" value="1"/>
</dbReference>
<dbReference type="Gene3D" id="2.60.120.10">
    <property type="entry name" value="Jelly Rolls"/>
    <property type="match status" value="2"/>
</dbReference>
<dbReference type="AlphaFoldDB" id="A0AAV2HD74"/>
<feature type="region of interest" description="Disordered" evidence="1">
    <location>
        <begin position="566"/>
        <end position="649"/>
    </location>
</feature>
<organism evidence="3 4">
    <name type="scientific">Lymnaea stagnalis</name>
    <name type="common">Great pond snail</name>
    <name type="synonym">Helix stagnalis</name>
    <dbReference type="NCBI Taxonomy" id="6523"/>
    <lineage>
        <taxon>Eukaryota</taxon>
        <taxon>Metazoa</taxon>
        <taxon>Spiralia</taxon>
        <taxon>Lophotrochozoa</taxon>
        <taxon>Mollusca</taxon>
        <taxon>Gastropoda</taxon>
        <taxon>Heterobranchia</taxon>
        <taxon>Euthyneura</taxon>
        <taxon>Panpulmonata</taxon>
        <taxon>Hygrophila</taxon>
        <taxon>Lymnaeoidea</taxon>
        <taxon>Lymnaeidae</taxon>
        <taxon>Lymnaea</taxon>
    </lineage>
</organism>
<dbReference type="PROSITE" id="PS50042">
    <property type="entry name" value="CNMP_BINDING_3"/>
    <property type="match status" value="2"/>
</dbReference>
<evidence type="ECO:0000256" key="1">
    <source>
        <dbReference type="SAM" id="MobiDB-lite"/>
    </source>
</evidence>
<reference evidence="3 4" key="1">
    <citation type="submission" date="2024-04" db="EMBL/GenBank/DDBJ databases">
        <authorList>
            <consortium name="Genoscope - CEA"/>
            <person name="William W."/>
        </authorList>
    </citation>
    <scope>NUCLEOTIDE SEQUENCE [LARGE SCALE GENOMIC DNA]</scope>
</reference>
<sequence>MTYHPTDQLIAVISKPSSHREEADIEAFLPWLRRRVAILRDINTRELLDIVKYCQYQTCSHDDVIIQQGDLGDRMYVLLRGSSLVYIDPQLTGEDDTPLARVGRGRKSTDEVKPGGGERSKFGKFIMKYDAGESFGEAALLTEEKIRNATILADEECELMVIDQALFDKALKSHEEQVQGEITKFIDTHVVFARMSSKFKRLLQLSLRKVAHPRDSLVCRQGTPATALFFLLGGQANISMEPGQYSKQYPHLAKDLLSIQQNLQRSNPGLQKPSLDRRVYLCCVQAGEVIGDVEVVHALGTYASTVTCTEDTVTYRLDAKNLERILGRRNPSVMEVMRQKVKEKLEARAATHLGREVILLTCLLSRNTDARPSSSKTITSLPISKVLPSRDVQIRHLLEKFRNGEAQLIEPRVPGALIYKEQMQDRARIRANVRKRETLRSMVNETRRKMTRRQPRSRRAIMATLTQLIESRMASSLHSDKEGTSPPVIEDEVPVDTLDSEMAPLPSGQGHQQDIVLPVQTRPLSGKRVDFNLPPVGVDQDKPTDSEAQHFRRDGVEGGDVVVQEEGKEGVQTTAHGTATEESESRSRETIYEMKHVQATSKSSVRLPPLAKSELRKVERQSVPLPDMTFNDRPRDPHVRQEARLSKRMTSDEQLDQLEGRVREFLTRHGSPSESSEFNLPRLRRYHVNIEDGVALTKPGGKVLVRKMICPFANSPFKVTNHEHIRHHMLPEIPPSGIPHLTTSAVISPSPSH</sequence>
<dbReference type="InterPro" id="IPR018490">
    <property type="entry name" value="cNMP-bd_dom_sf"/>
</dbReference>
<dbReference type="InterPro" id="IPR000595">
    <property type="entry name" value="cNMP-bd_dom"/>
</dbReference>
<dbReference type="CDD" id="cd00038">
    <property type="entry name" value="CAP_ED"/>
    <property type="match status" value="2"/>
</dbReference>
<dbReference type="PANTHER" id="PTHR23011">
    <property type="entry name" value="CYCLIC NUCLEOTIDE-BINDING DOMAIN CONTAINING PROTEIN"/>
    <property type="match status" value="1"/>
</dbReference>
<feature type="domain" description="Cyclic nucleotide-binding" evidence="2">
    <location>
        <begin position="191"/>
        <end position="343"/>
    </location>
</feature>
<accession>A0AAV2HD74</accession>
<dbReference type="SMART" id="SM00100">
    <property type="entry name" value="cNMP"/>
    <property type="match status" value="2"/>
</dbReference>
<dbReference type="InterPro" id="IPR014710">
    <property type="entry name" value="RmlC-like_jellyroll"/>
</dbReference>
<protein>
    <recommendedName>
        <fullName evidence="2">Cyclic nucleotide-binding domain-containing protein</fullName>
    </recommendedName>
</protein>
<feature type="region of interest" description="Disordered" evidence="1">
    <location>
        <begin position="526"/>
        <end position="546"/>
    </location>
</feature>
<dbReference type="SUPFAM" id="SSF51206">
    <property type="entry name" value="cAMP-binding domain-like"/>
    <property type="match status" value="2"/>
</dbReference>
<dbReference type="InterPro" id="IPR018488">
    <property type="entry name" value="cNMP-bd_CS"/>
</dbReference>
<evidence type="ECO:0000259" key="2">
    <source>
        <dbReference type="PROSITE" id="PS50042"/>
    </source>
</evidence>
<dbReference type="Proteomes" id="UP001497497">
    <property type="component" value="Unassembled WGS sequence"/>
</dbReference>
<evidence type="ECO:0000313" key="4">
    <source>
        <dbReference type="Proteomes" id="UP001497497"/>
    </source>
</evidence>
<gene>
    <name evidence="3" type="ORF">GSLYS_00005852001</name>
</gene>